<gene>
    <name evidence="2" type="ORF">SAMN06265355_11062</name>
</gene>
<organism evidence="2 3">
    <name type="scientific">Actinomadura mexicana</name>
    <dbReference type="NCBI Taxonomy" id="134959"/>
    <lineage>
        <taxon>Bacteria</taxon>
        <taxon>Bacillati</taxon>
        <taxon>Actinomycetota</taxon>
        <taxon>Actinomycetes</taxon>
        <taxon>Streptosporangiales</taxon>
        <taxon>Thermomonosporaceae</taxon>
        <taxon>Actinomadura</taxon>
    </lineage>
</organism>
<dbReference type="SUPFAM" id="SSF53474">
    <property type="entry name" value="alpha/beta-Hydrolases"/>
    <property type="match status" value="1"/>
</dbReference>
<protein>
    <submittedName>
        <fullName evidence="2">Pimeloyl-ACP methyl ester carboxylesterase</fullName>
    </submittedName>
</protein>
<dbReference type="Proteomes" id="UP000198420">
    <property type="component" value="Unassembled WGS sequence"/>
</dbReference>
<dbReference type="Pfam" id="PF00561">
    <property type="entry name" value="Abhydrolase_1"/>
    <property type="match status" value="1"/>
</dbReference>
<dbReference type="PANTHER" id="PTHR43433:SF5">
    <property type="entry name" value="AB HYDROLASE-1 DOMAIN-CONTAINING PROTEIN"/>
    <property type="match status" value="1"/>
</dbReference>
<dbReference type="PANTHER" id="PTHR43433">
    <property type="entry name" value="HYDROLASE, ALPHA/BETA FOLD FAMILY PROTEIN"/>
    <property type="match status" value="1"/>
</dbReference>
<dbReference type="InterPro" id="IPR050471">
    <property type="entry name" value="AB_hydrolase"/>
</dbReference>
<evidence type="ECO:0000313" key="2">
    <source>
        <dbReference type="EMBL" id="SNS04525.1"/>
    </source>
</evidence>
<keyword evidence="3" id="KW-1185">Reference proteome</keyword>
<evidence type="ECO:0000259" key="1">
    <source>
        <dbReference type="Pfam" id="PF00561"/>
    </source>
</evidence>
<reference evidence="3" key="1">
    <citation type="submission" date="2017-06" db="EMBL/GenBank/DDBJ databases">
        <authorList>
            <person name="Varghese N."/>
            <person name="Submissions S."/>
        </authorList>
    </citation>
    <scope>NUCLEOTIDE SEQUENCE [LARGE SCALE GENOMIC DNA]</scope>
    <source>
        <strain evidence="3">DSM 44485</strain>
    </source>
</reference>
<dbReference type="InterPro" id="IPR000073">
    <property type="entry name" value="AB_hydrolase_1"/>
</dbReference>
<feature type="domain" description="AB hydrolase-1" evidence="1">
    <location>
        <begin position="40"/>
        <end position="267"/>
    </location>
</feature>
<dbReference type="Gene3D" id="3.40.50.1820">
    <property type="entry name" value="alpha/beta hydrolase"/>
    <property type="match status" value="1"/>
</dbReference>
<name>A0A239B975_9ACTN</name>
<dbReference type="OrthoDB" id="8957634at2"/>
<dbReference type="AlphaFoldDB" id="A0A239B975"/>
<dbReference type="GO" id="GO:0046503">
    <property type="term" value="P:glycerolipid catabolic process"/>
    <property type="evidence" value="ECO:0007669"/>
    <property type="project" value="TreeGrafter"/>
</dbReference>
<dbReference type="GO" id="GO:0004806">
    <property type="term" value="F:triacylglycerol lipase activity"/>
    <property type="evidence" value="ECO:0007669"/>
    <property type="project" value="TreeGrafter"/>
</dbReference>
<proteinExistence type="predicted"/>
<accession>A0A239B975</accession>
<dbReference type="RefSeq" id="WP_089314280.1">
    <property type="nucleotide sequence ID" value="NZ_FZNP01000010.1"/>
</dbReference>
<dbReference type="EMBL" id="FZNP01000010">
    <property type="protein sequence ID" value="SNS04525.1"/>
    <property type="molecule type" value="Genomic_DNA"/>
</dbReference>
<sequence>MERIIKANGVDLCAETFGDPSAPPILLIGTTMLTWPDDLCERLAALRRFAVRYDQRDTGRSESADPEAPRYTLRDLVADAAGVLDAFGLPSAHVAGFGVGGWIAQLLALDHPARVTTLTLIATRPTAPGPADADLPEHAPELMAGFMKPPRVDWTDRESVVAFQVENARRMSGPSFDEAEARAGVERIWDRTVTKGADPGKAHRANQMGTVFASLDSGDRWRERLPEITAPTLVVHGEDDPFFPLGNGRALAAEIPSAELLVLPGTGSELPRRTWDTVVPALLRHTTA</sequence>
<evidence type="ECO:0000313" key="3">
    <source>
        <dbReference type="Proteomes" id="UP000198420"/>
    </source>
</evidence>
<dbReference type="InterPro" id="IPR029058">
    <property type="entry name" value="AB_hydrolase_fold"/>
</dbReference>